<reference evidence="2" key="1">
    <citation type="submission" date="2007-07" db="EMBL/GenBank/DDBJ databases">
        <title>PCAP assembly of the Caenorhabditis remanei genome.</title>
        <authorList>
            <consortium name="The Caenorhabditis remanei Sequencing Consortium"/>
            <person name="Wilson R.K."/>
        </authorList>
    </citation>
    <scope>NUCLEOTIDE SEQUENCE [LARGE SCALE GENOMIC DNA]</scope>
    <source>
        <strain evidence="2">PB4641</strain>
    </source>
</reference>
<dbReference type="InterPro" id="IPR045269">
    <property type="entry name" value="Atg1-like"/>
</dbReference>
<keyword evidence="3" id="KW-1185">Reference proteome</keyword>
<sequence length="305" mass="35245">MKISRSSSNETIGTMNAQAINKDNKNGFQLNVGEKISQGTFSSTFKATIYPDRNLDFAEVAKVSLNKSPNSKYRMELKVLRQLHGNNYFPRLEFGIETKKYCYLVTEYGGESLQTVAKRNRFELLSNENVVRLFSILHNAISHLHAAGYFHRDVQASNVLLHLRDRRVHVKICDFGDSTEINAPERRRRSSILNIFNRPALPPPYHESEDHLQTAYLCLKLLLELPRIKRRNSLFAPPHISQFNLPNLEDEHDWMNLIWIRLVACYDQKSTDFEFIDTFLDRAIDGFSKESALEYSMLSGKLTLD</sequence>
<dbReference type="Gene3D" id="3.30.200.20">
    <property type="entry name" value="Phosphorylase Kinase, domain 1"/>
    <property type="match status" value="1"/>
</dbReference>
<dbReference type="AlphaFoldDB" id="E3N4W5"/>
<dbReference type="PANTHER" id="PTHR24348">
    <property type="entry name" value="SERINE/THREONINE-PROTEIN KINASE UNC-51-RELATED"/>
    <property type="match status" value="1"/>
</dbReference>
<dbReference type="GO" id="GO:0005737">
    <property type="term" value="C:cytoplasm"/>
    <property type="evidence" value="ECO:0007669"/>
    <property type="project" value="TreeGrafter"/>
</dbReference>
<dbReference type="HOGENOM" id="CLU_053208_0_0_1"/>
<protein>
    <recommendedName>
        <fullName evidence="1">Protein kinase domain-containing protein</fullName>
    </recommendedName>
</protein>
<feature type="domain" description="Protein kinase" evidence="1">
    <location>
        <begin position="30"/>
        <end position="305"/>
    </location>
</feature>
<dbReference type="GO" id="GO:0006914">
    <property type="term" value="P:autophagy"/>
    <property type="evidence" value="ECO:0007669"/>
    <property type="project" value="UniProtKB-ARBA"/>
</dbReference>
<dbReference type="InterPro" id="IPR000719">
    <property type="entry name" value="Prot_kinase_dom"/>
</dbReference>
<dbReference type="eggNOG" id="KOG1164">
    <property type="taxonomic scope" value="Eukaryota"/>
</dbReference>
<dbReference type="Gene3D" id="1.10.510.10">
    <property type="entry name" value="Transferase(Phosphotransferase) domain 1"/>
    <property type="match status" value="1"/>
</dbReference>
<gene>
    <name evidence="2" type="ORF">CRE_09711</name>
</gene>
<dbReference type="InParanoid" id="E3N4W5"/>
<dbReference type="GO" id="GO:0010506">
    <property type="term" value="P:regulation of autophagy"/>
    <property type="evidence" value="ECO:0007669"/>
    <property type="project" value="InterPro"/>
</dbReference>
<accession>E3N4W5</accession>
<dbReference type="PROSITE" id="PS50011">
    <property type="entry name" value="PROTEIN_KINASE_DOM"/>
    <property type="match status" value="1"/>
</dbReference>
<dbReference type="STRING" id="31234.E3N4W5"/>
<evidence type="ECO:0000313" key="2">
    <source>
        <dbReference type="EMBL" id="EFO86940.1"/>
    </source>
</evidence>
<dbReference type="SUPFAM" id="SSF56112">
    <property type="entry name" value="Protein kinase-like (PK-like)"/>
    <property type="match status" value="1"/>
</dbReference>
<evidence type="ECO:0000313" key="3">
    <source>
        <dbReference type="Proteomes" id="UP000008281"/>
    </source>
</evidence>
<dbReference type="Proteomes" id="UP000008281">
    <property type="component" value="Unassembled WGS sequence"/>
</dbReference>
<organism evidence="3">
    <name type="scientific">Caenorhabditis remanei</name>
    <name type="common">Caenorhabditis vulgaris</name>
    <dbReference type="NCBI Taxonomy" id="31234"/>
    <lineage>
        <taxon>Eukaryota</taxon>
        <taxon>Metazoa</taxon>
        <taxon>Ecdysozoa</taxon>
        <taxon>Nematoda</taxon>
        <taxon>Chromadorea</taxon>
        <taxon>Rhabditida</taxon>
        <taxon>Rhabditina</taxon>
        <taxon>Rhabditomorpha</taxon>
        <taxon>Rhabditoidea</taxon>
        <taxon>Rhabditidae</taxon>
        <taxon>Peloderinae</taxon>
        <taxon>Caenorhabditis</taxon>
    </lineage>
</organism>
<dbReference type="GO" id="GO:0005524">
    <property type="term" value="F:ATP binding"/>
    <property type="evidence" value="ECO:0007669"/>
    <property type="project" value="InterPro"/>
</dbReference>
<proteinExistence type="predicted"/>
<name>E3N4W5_CAERE</name>
<dbReference type="Pfam" id="PF00069">
    <property type="entry name" value="Pkinase"/>
    <property type="match status" value="1"/>
</dbReference>
<dbReference type="OrthoDB" id="5965268at2759"/>
<dbReference type="CDD" id="cd00180">
    <property type="entry name" value="PKc"/>
    <property type="match status" value="1"/>
</dbReference>
<dbReference type="EMBL" id="DS268529">
    <property type="protein sequence ID" value="EFO86940.1"/>
    <property type="molecule type" value="Genomic_DNA"/>
</dbReference>
<dbReference type="GO" id="GO:0004674">
    <property type="term" value="F:protein serine/threonine kinase activity"/>
    <property type="evidence" value="ECO:0007669"/>
    <property type="project" value="InterPro"/>
</dbReference>
<evidence type="ECO:0000259" key="1">
    <source>
        <dbReference type="PROSITE" id="PS50011"/>
    </source>
</evidence>
<dbReference type="InterPro" id="IPR011009">
    <property type="entry name" value="Kinase-like_dom_sf"/>
</dbReference>